<accession>A0ABP8Z7D8</accession>
<dbReference type="Proteomes" id="UP001500822">
    <property type="component" value="Unassembled WGS sequence"/>
</dbReference>
<proteinExistence type="predicted"/>
<keyword evidence="2" id="KW-0812">Transmembrane</keyword>
<feature type="transmembrane region" description="Helical" evidence="2">
    <location>
        <begin position="214"/>
        <end position="232"/>
    </location>
</feature>
<evidence type="ECO:0000256" key="2">
    <source>
        <dbReference type="SAM" id="Phobius"/>
    </source>
</evidence>
<keyword evidence="4" id="KW-1185">Reference proteome</keyword>
<keyword evidence="2" id="KW-1133">Transmembrane helix</keyword>
<protein>
    <recommendedName>
        <fullName evidence="5">Integral membrane protein</fullName>
    </recommendedName>
</protein>
<dbReference type="EMBL" id="BAABIE010000007">
    <property type="protein sequence ID" value="GAA4748796.1"/>
    <property type="molecule type" value="Genomic_DNA"/>
</dbReference>
<evidence type="ECO:0000256" key="1">
    <source>
        <dbReference type="SAM" id="MobiDB-lite"/>
    </source>
</evidence>
<keyword evidence="2" id="KW-0472">Membrane</keyword>
<evidence type="ECO:0008006" key="5">
    <source>
        <dbReference type="Google" id="ProtNLM"/>
    </source>
</evidence>
<sequence>MSDSDEWRPVPPEDTDPTSLPDSASVPDPAVPEQENPYASQPYAPQPYAIDPSAHAYGVPPQHHPLLPVPSPPSLSAAFSWAWRKFSAHAGVIVGAAALWAAVLVAVLVALWIVATAVLLFVFTVGGGWSADSLPTVAVLTTSLVLGIVLTLVGAIAVSCWLNALIVIADGRRPELADFGRPAALGPIMAISVVIGVISVLLDVLFVDGLDMEWASWIVTLVISFGTLWMLYQAADARLSTAGAVRAGLDLSMRNPAATLIVLVITTLIGLAGILALVVGLLVALPVSGLFALYYFRALTGRPIAA</sequence>
<dbReference type="RefSeq" id="WP_345313280.1">
    <property type="nucleotide sequence ID" value="NZ_BAABIE010000007.1"/>
</dbReference>
<organism evidence="3 4">
    <name type="scientific">Gordonia alkaliphila</name>
    <dbReference type="NCBI Taxonomy" id="1053547"/>
    <lineage>
        <taxon>Bacteria</taxon>
        <taxon>Bacillati</taxon>
        <taxon>Actinomycetota</taxon>
        <taxon>Actinomycetes</taxon>
        <taxon>Mycobacteriales</taxon>
        <taxon>Gordoniaceae</taxon>
        <taxon>Gordonia</taxon>
    </lineage>
</organism>
<feature type="transmembrane region" description="Helical" evidence="2">
    <location>
        <begin position="253"/>
        <end position="271"/>
    </location>
</feature>
<reference evidence="4" key="1">
    <citation type="journal article" date="2019" name="Int. J. Syst. Evol. Microbiol.">
        <title>The Global Catalogue of Microorganisms (GCM) 10K type strain sequencing project: providing services to taxonomists for standard genome sequencing and annotation.</title>
        <authorList>
            <consortium name="The Broad Institute Genomics Platform"/>
            <consortium name="The Broad Institute Genome Sequencing Center for Infectious Disease"/>
            <person name="Wu L."/>
            <person name="Ma J."/>
        </authorList>
    </citation>
    <scope>NUCLEOTIDE SEQUENCE [LARGE SCALE GENOMIC DNA]</scope>
    <source>
        <strain evidence="4">JCM 18077</strain>
    </source>
</reference>
<feature type="transmembrane region" description="Helical" evidence="2">
    <location>
        <begin position="92"/>
        <end position="125"/>
    </location>
</feature>
<evidence type="ECO:0000313" key="3">
    <source>
        <dbReference type="EMBL" id="GAA4748796.1"/>
    </source>
</evidence>
<feature type="region of interest" description="Disordered" evidence="1">
    <location>
        <begin position="1"/>
        <end position="44"/>
    </location>
</feature>
<gene>
    <name evidence="3" type="ORF">GCM10023217_18750</name>
</gene>
<feature type="transmembrane region" description="Helical" evidence="2">
    <location>
        <begin position="137"/>
        <end position="162"/>
    </location>
</feature>
<comment type="caution">
    <text evidence="3">The sequence shown here is derived from an EMBL/GenBank/DDBJ whole genome shotgun (WGS) entry which is preliminary data.</text>
</comment>
<name>A0ABP8Z7D8_9ACTN</name>
<feature type="transmembrane region" description="Helical" evidence="2">
    <location>
        <begin position="183"/>
        <end position="202"/>
    </location>
</feature>
<evidence type="ECO:0000313" key="4">
    <source>
        <dbReference type="Proteomes" id="UP001500822"/>
    </source>
</evidence>